<dbReference type="EMBL" id="JAOSHN010000007">
    <property type="protein sequence ID" value="MCU7380006.1"/>
    <property type="molecule type" value="Genomic_DNA"/>
</dbReference>
<keyword evidence="2" id="KW-1185">Reference proteome</keyword>
<dbReference type="NCBIfam" id="TIGR04092">
    <property type="entry name" value="LTA_DltD"/>
    <property type="match status" value="1"/>
</dbReference>
<dbReference type="SUPFAM" id="SSF52266">
    <property type="entry name" value="SGNH hydrolase"/>
    <property type="match status" value="1"/>
</dbReference>
<organism evidence="1 2">
    <name type="scientific">Hominibacterium faecale</name>
    <dbReference type="NCBI Taxonomy" id="2839743"/>
    <lineage>
        <taxon>Bacteria</taxon>
        <taxon>Bacillati</taxon>
        <taxon>Bacillota</taxon>
        <taxon>Clostridia</taxon>
        <taxon>Peptostreptococcales</taxon>
        <taxon>Anaerovoracaceae</taxon>
        <taxon>Hominibacterium</taxon>
    </lineage>
</organism>
<dbReference type="PANTHER" id="PTHR40039:SF1">
    <property type="entry name" value="PROTEIN DLTD"/>
    <property type="match status" value="1"/>
</dbReference>
<dbReference type="Gene3D" id="3.40.50.1110">
    <property type="entry name" value="SGNH hydrolase"/>
    <property type="match status" value="1"/>
</dbReference>
<reference evidence="1" key="1">
    <citation type="submission" date="2022-09" db="EMBL/GenBank/DDBJ databases">
        <title>Culturomic study of gut microbiota in children with autism spectrum disorder.</title>
        <authorList>
            <person name="Efimov B.A."/>
            <person name="Chaplin A.V."/>
            <person name="Sokolova S.R."/>
            <person name="Pikina A.P."/>
            <person name="Korzhanova M."/>
            <person name="Belova V."/>
            <person name="Korostin D."/>
        </authorList>
    </citation>
    <scope>NUCLEOTIDE SEQUENCE</scope>
    <source>
        <strain evidence="1">ASD5510</strain>
    </source>
</reference>
<dbReference type="RefSeq" id="WP_148394678.1">
    <property type="nucleotide sequence ID" value="NZ_JAJAGH010000003.1"/>
</dbReference>
<dbReference type="Pfam" id="PF04914">
    <property type="entry name" value="DltD"/>
    <property type="match status" value="1"/>
</dbReference>
<dbReference type="Proteomes" id="UP001065549">
    <property type="component" value="Unassembled WGS sequence"/>
</dbReference>
<proteinExistence type="predicted"/>
<dbReference type="PROSITE" id="PS51257">
    <property type="entry name" value="PROKAR_LIPOPROTEIN"/>
    <property type="match status" value="1"/>
</dbReference>
<dbReference type="PANTHER" id="PTHR40039">
    <property type="entry name" value="PROTEIN DLTD"/>
    <property type="match status" value="1"/>
</dbReference>
<dbReference type="AlphaFoldDB" id="A0A9J6QWY9"/>
<sequence>MKKVTAFFIALVLFFGTACGIHFFVDKNIKFDPHSFGAWINQHKFFAGDEIKANIDPNTILVLGSSEFRHGTNMSTHPVNLFKDNSMHMMMVGAGYYQSLFHSVELAAVEDGVKNKKVVLILSPQWFKKKGVLAPAYASRFSEDNFIAMLQNKHISKESKEYIIKRSKKLLKGDPPTLERVEKYERIFMTGDASLADRQYVRFYRKFLAEKSKLSIYAAAKVKNVKEYNPNKKYRTEEPDWKAYNVKAEEEGIKAVKDNPFYVDHRVYMREILPELKKKKDSAIHSSYAKSPEYNDLRCFLKICQETGIEPMLVLQPVNGYWYDHLGFPKEEREIYYQKIRELASEFGVRVADFSKEEYTRYYFIDKVHLGWKGWLDVDESIYDFAAKTKKQ</sequence>
<comment type="caution">
    <text evidence="1">The sequence shown here is derived from an EMBL/GenBank/DDBJ whole genome shotgun (WGS) entry which is preliminary data.</text>
</comment>
<evidence type="ECO:0000313" key="1">
    <source>
        <dbReference type="EMBL" id="MCU7380006.1"/>
    </source>
</evidence>
<accession>A0A9J6QWY9</accession>
<name>A0A9J6QWY9_9FIRM</name>
<evidence type="ECO:0000313" key="2">
    <source>
        <dbReference type="Proteomes" id="UP001065549"/>
    </source>
</evidence>
<dbReference type="InterPro" id="IPR036514">
    <property type="entry name" value="SGNH_hydro_sf"/>
</dbReference>
<dbReference type="InterPro" id="IPR023896">
    <property type="entry name" value="LTA_DltD"/>
</dbReference>
<gene>
    <name evidence="1" type="primary">dltD</name>
    <name evidence="1" type="ORF">OBO34_16825</name>
</gene>
<dbReference type="InterPro" id="IPR006998">
    <property type="entry name" value="DltD"/>
</dbReference>
<protein>
    <submittedName>
        <fullName evidence="1">D-alanyl-lipoteichoic acid biosynthesis protein DltD</fullName>
    </submittedName>
</protein>